<dbReference type="PROSITE" id="PS01124">
    <property type="entry name" value="HTH_ARAC_FAMILY_2"/>
    <property type="match status" value="1"/>
</dbReference>
<dbReference type="Pfam" id="PF12833">
    <property type="entry name" value="HTH_18"/>
    <property type="match status" value="1"/>
</dbReference>
<protein>
    <submittedName>
        <fullName evidence="5">AraC-like DNA-binding protein</fullName>
    </submittedName>
</protein>
<feature type="domain" description="HTH araC/xylS-type" evidence="4">
    <location>
        <begin position="156"/>
        <end position="256"/>
    </location>
</feature>
<dbReference type="PANTHER" id="PTHR43280:SF28">
    <property type="entry name" value="HTH-TYPE TRANSCRIPTIONAL ACTIVATOR RHAS"/>
    <property type="match status" value="1"/>
</dbReference>
<evidence type="ECO:0000313" key="6">
    <source>
        <dbReference type="Proteomes" id="UP001255185"/>
    </source>
</evidence>
<gene>
    <name evidence="5" type="ORF">J2X31_001087</name>
</gene>
<comment type="caution">
    <text evidence="5">The sequence shown here is derived from an EMBL/GenBank/DDBJ whole genome shotgun (WGS) entry which is preliminary data.</text>
</comment>
<reference evidence="5 6" key="1">
    <citation type="submission" date="2023-07" db="EMBL/GenBank/DDBJ databases">
        <title>Sorghum-associated microbial communities from plants grown in Nebraska, USA.</title>
        <authorList>
            <person name="Schachtman D."/>
        </authorList>
    </citation>
    <scope>NUCLEOTIDE SEQUENCE [LARGE SCALE GENOMIC DNA]</scope>
    <source>
        <strain evidence="5 6">3773</strain>
    </source>
</reference>
<dbReference type="SUPFAM" id="SSF46689">
    <property type="entry name" value="Homeodomain-like"/>
    <property type="match status" value="1"/>
</dbReference>
<keyword evidence="2" id="KW-0238">DNA-binding</keyword>
<evidence type="ECO:0000256" key="1">
    <source>
        <dbReference type="ARBA" id="ARBA00023015"/>
    </source>
</evidence>
<evidence type="ECO:0000256" key="3">
    <source>
        <dbReference type="ARBA" id="ARBA00023163"/>
    </source>
</evidence>
<keyword evidence="6" id="KW-1185">Reference proteome</keyword>
<dbReference type="PANTHER" id="PTHR43280">
    <property type="entry name" value="ARAC-FAMILY TRANSCRIPTIONAL REGULATOR"/>
    <property type="match status" value="1"/>
</dbReference>
<evidence type="ECO:0000313" key="5">
    <source>
        <dbReference type="EMBL" id="MDR6967080.1"/>
    </source>
</evidence>
<sequence>MEIPFYRPKSEILKKYIDGYYFMSENEILQSNRYWSFPNNYCIATVCQNANVISEDNKISILPSNYKRLASDFYYNNSFPVEIFYEKPRNEVTVYFKPLGINHFLDEIQFEINKDSISDFVPYSDYLTEMEKVLKMENIEEKINAIEHYWLSKLLDRNFELFEQALSELKCGTTISEIAKKMDVSRQHFHKIFFKNIGKSPSDYKKTHRFQSIIENQKIAKYFTDISYNNSFYDQPHFNKDFKKLTGINPSSFFRKVDTKDSNFWLFV</sequence>
<dbReference type="RefSeq" id="WP_310025044.1">
    <property type="nucleotide sequence ID" value="NZ_JAVDVI010000004.1"/>
</dbReference>
<dbReference type="EMBL" id="JAVDVI010000004">
    <property type="protein sequence ID" value="MDR6967080.1"/>
    <property type="molecule type" value="Genomic_DNA"/>
</dbReference>
<accession>A0ABU1TM85</accession>
<evidence type="ECO:0000259" key="4">
    <source>
        <dbReference type="PROSITE" id="PS01124"/>
    </source>
</evidence>
<name>A0ABU1TM85_9FLAO</name>
<dbReference type="Gene3D" id="1.10.10.60">
    <property type="entry name" value="Homeodomain-like"/>
    <property type="match status" value="1"/>
</dbReference>
<proteinExistence type="predicted"/>
<dbReference type="Proteomes" id="UP001255185">
    <property type="component" value="Unassembled WGS sequence"/>
</dbReference>
<dbReference type="InterPro" id="IPR009057">
    <property type="entry name" value="Homeodomain-like_sf"/>
</dbReference>
<dbReference type="SMART" id="SM00342">
    <property type="entry name" value="HTH_ARAC"/>
    <property type="match status" value="1"/>
</dbReference>
<keyword evidence="1" id="KW-0805">Transcription regulation</keyword>
<keyword evidence="3" id="KW-0804">Transcription</keyword>
<dbReference type="InterPro" id="IPR018060">
    <property type="entry name" value="HTH_AraC"/>
</dbReference>
<organism evidence="5 6">
    <name type="scientific">Flavobacterium arsenatis</name>
    <dbReference type="NCBI Taxonomy" id="1484332"/>
    <lineage>
        <taxon>Bacteria</taxon>
        <taxon>Pseudomonadati</taxon>
        <taxon>Bacteroidota</taxon>
        <taxon>Flavobacteriia</taxon>
        <taxon>Flavobacteriales</taxon>
        <taxon>Flavobacteriaceae</taxon>
        <taxon>Flavobacterium</taxon>
    </lineage>
</organism>
<evidence type="ECO:0000256" key="2">
    <source>
        <dbReference type="ARBA" id="ARBA00023125"/>
    </source>
</evidence>